<reference evidence="1 2" key="1">
    <citation type="submission" date="2019-03" db="EMBL/GenBank/DDBJ databases">
        <title>Genomic Encyclopedia of Type Strains, Phase IV (KMG-IV): sequencing the most valuable type-strain genomes for metagenomic binning, comparative biology and taxonomic classification.</title>
        <authorList>
            <person name="Goeker M."/>
        </authorList>
    </citation>
    <scope>NUCLEOTIDE SEQUENCE [LARGE SCALE GENOMIC DNA]</scope>
    <source>
        <strain evidence="1 2">DSM 44496</strain>
    </source>
</reference>
<dbReference type="Proteomes" id="UP000295087">
    <property type="component" value="Unassembled WGS sequence"/>
</dbReference>
<dbReference type="Gene3D" id="2.40.110.10">
    <property type="entry name" value="Butyryl-CoA Dehydrogenase, subunit A, domain 2"/>
    <property type="match status" value="1"/>
</dbReference>
<sequence>MNSSVFDFLLTATPGAADSADFAADWARHRARCADLANSVDRAAVAGFDSVALGSAFLGGYQEALHALVPVLAPDELSSMCATEATGARPSAMTTAVTGDGMVTGTKSFATLGTSATRFLVIARAGTHSDGKPDLRAVLVAGGPQAEVTPLPPLPFAPEIPHATVGFTDAPGETLPGDGYADYLKPFRTVEDLHVLAAVLGQLVRVARQAQWPADALTALLALFAAVRGLSTEPAASAGVHIALAGVFDRCTALLTELAPHWDRVDQEIRQRWERDAPLLGVAGKVRAARLATAWRTVAEQGAGAPAGHEDH</sequence>
<dbReference type="AlphaFoldDB" id="A0A4V6PUK2"/>
<evidence type="ECO:0008006" key="3">
    <source>
        <dbReference type="Google" id="ProtNLM"/>
    </source>
</evidence>
<keyword evidence="2" id="KW-1185">Reference proteome</keyword>
<proteinExistence type="predicted"/>
<accession>A0A4V6PUK2</accession>
<protein>
    <recommendedName>
        <fullName evidence="3">Acyl-CoA dehydrogenase-like protein</fullName>
    </recommendedName>
</protein>
<dbReference type="SUPFAM" id="SSF56645">
    <property type="entry name" value="Acyl-CoA dehydrogenase NM domain-like"/>
    <property type="match status" value="1"/>
</dbReference>
<dbReference type="InterPro" id="IPR009100">
    <property type="entry name" value="AcylCoA_DH/oxidase_NM_dom_sf"/>
</dbReference>
<dbReference type="EMBL" id="SNXK01000006">
    <property type="protein sequence ID" value="TDP32512.1"/>
    <property type="molecule type" value="Genomic_DNA"/>
</dbReference>
<evidence type="ECO:0000313" key="1">
    <source>
        <dbReference type="EMBL" id="TDP32512.1"/>
    </source>
</evidence>
<name>A0A4V6PUK2_NOCIG</name>
<dbReference type="GO" id="GO:0016627">
    <property type="term" value="F:oxidoreductase activity, acting on the CH-CH group of donors"/>
    <property type="evidence" value="ECO:0007669"/>
    <property type="project" value="InterPro"/>
</dbReference>
<evidence type="ECO:0000313" key="2">
    <source>
        <dbReference type="Proteomes" id="UP000295087"/>
    </source>
</evidence>
<gene>
    <name evidence="1" type="ORF">DFR75_106306</name>
</gene>
<dbReference type="RefSeq" id="WP_067495145.1">
    <property type="nucleotide sequence ID" value="NZ_JBHXPO010000002.1"/>
</dbReference>
<comment type="caution">
    <text evidence="1">The sequence shown here is derived from an EMBL/GenBank/DDBJ whole genome shotgun (WGS) entry which is preliminary data.</text>
</comment>
<dbReference type="InterPro" id="IPR046373">
    <property type="entry name" value="Acyl-CoA_Oxase/DH_mid-dom_sf"/>
</dbReference>
<organism evidence="1 2">
    <name type="scientific">Nocardia ignorata</name>
    <dbReference type="NCBI Taxonomy" id="145285"/>
    <lineage>
        <taxon>Bacteria</taxon>
        <taxon>Bacillati</taxon>
        <taxon>Actinomycetota</taxon>
        <taxon>Actinomycetes</taxon>
        <taxon>Mycobacteriales</taxon>
        <taxon>Nocardiaceae</taxon>
        <taxon>Nocardia</taxon>
    </lineage>
</organism>